<dbReference type="InterPro" id="IPR036298">
    <property type="entry name" value="Chalcone_isomerase_sf"/>
</dbReference>
<name>A0AAN7TFF0_9PEZI</name>
<dbReference type="SUPFAM" id="SSF54626">
    <property type="entry name" value="Chalcone isomerase"/>
    <property type="match status" value="1"/>
</dbReference>
<evidence type="ECO:0000259" key="2">
    <source>
        <dbReference type="Pfam" id="PF16035"/>
    </source>
</evidence>
<protein>
    <recommendedName>
        <fullName evidence="2">Chalcone isomerase domain-containing protein</fullName>
    </recommendedName>
</protein>
<evidence type="ECO:0000313" key="3">
    <source>
        <dbReference type="EMBL" id="KAK5111002.1"/>
    </source>
</evidence>
<dbReference type="Gene3D" id="3.50.70.10">
    <property type="match status" value="1"/>
</dbReference>
<feature type="transmembrane region" description="Helical" evidence="1">
    <location>
        <begin position="84"/>
        <end position="103"/>
    </location>
</feature>
<dbReference type="PANTHER" id="PTHR47284:SF3">
    <property type="entry name" value="FATTY-ACID-BINDING PROTEIN 2"/>
    <property type="match status" value="1"/>
</dbReference>
<proteinExistence type="predicted"/>
<reference evidence="3" key="1">
    <citation type="submission" date="2023-08" db="EMBL/GenBank/DDBJ databases">
        <title>Black Yeasts Isolated from many extreme environments.</title>
        <authorList>
            <person name="Coleine C."/>
            <person name="Stajich J.E."/>
            <person name="Selbmann L."/>
        </authorList>
    </citation>
    <scope>NUCLEOTIDE SEQUENCE</scope>
    <source>
        <strain evidence="3">CCFEE 5401</strain>
    </source>
</reference>
<dbReference type="Pfam" id="PF16035">
    <property type="entry name" value="Chalcone_2"/>
    <property type="match status" value="1"/>
</dbReference>
<dbReference type="EMBL" id="JAVRRL010000043">
    <property type="protein sequence ID" value="KAK5111002.1"/>
    <property type="molecule type" value="Genomic_DNA"/>
</dbReference>
<dbReference type="InterPro" id="IPR016088">
    <property type="entry name" value="Chalcone_isomerase_3-sand"/>
</dbReference>
<comment type="caution">
    <text evidence="3">The sequence shown here is derived from an EMBL/GenBank/DDBJ whole genome shotgun (WGS) entry which is preliminary data.</text>
</comment>
<keyword evidence="1" id="KW-0812">Transmembrane</keyword>
<feature type="domain" description="Chalcone isomerase" evidence="2">
    <location>
        <begin position="209"/>
        <end position="419"/>
    </location>
</feature>
<evidence type="ECO:0000256" key="1">
    <source>
        <dbReference type="SAM" id="Phobius"/>
    </source>
</evidence>
<keyword evidence="1" id="KW-1133">Transmembrane helix</keyword>
<dbReference type="Proteomes" id="UP001310890">
    <property type="component" value="Unassembled WGS sequence"/>
</dbReference>
<dbReference type="PANTHER" id="PTHR47284">
    <property type="entry name" value="FATTY-ACID-BINDING PROTEIN 2"/>
    <property type="match status" value="1"/>
</dbReference>
<sequence length="438" mass="47808">MAAPRRAAMRLLSPRIQYLSRPSTLTTQIRHASSRYSQPTQRTVTTFPGLAGGGESNIHNPLDSRAIRIEHEETKQYHLRRMRFAGMGLLLTMGAMAMVLFSLDLDSIEQAEKKRRGVQLDASNDSNMTFQGKEVQVIGTGDSKRIVATGRGEQIELVETGTSSVPHFPRTIYLPSSSSASSISPSSTDVVGTAQPGWSANPLNVGGQEEYTLVGLGIRTVFWVQVYVVGMYVRSSDITTLQSKLVKQVNPAASALIPSEKDDLREKLLHPEHSREVWGELLQVPGIKTAFRISPTRGTDFGHLRDGFVSGINQRTAEARSLTSSGETEFDSADFGASIQSLKAIFTGGKAQRGSVLILHRDEEGTMDVLYQPLPGEQGKDQEMERLGSVADERVSRLLWFGYLAGKNVSSKATRDGVVDGVMEFVGRPVGSGETMVH</sequence>
<dbReference type="GO" id="GO:0016872">
    <property type="term" value="F:intramolecular lyase activity"/>
    <property type="evidence" value="ECO:0007669"/>
    <property type="project" value="InterPro"/>
</dbReference>
<evidence type="ECO:0000313" key="4">
    <source>
        <dbReference type="Proteomes" id="UP001310890"/>
    </source>
</evidence>
<keyword evidence="1" id="KW-0472">Membrane</keyword>
<organism evidence="3 4">
    <name type="scientific">Meristemomyces frigidus</name>
    <dbReference type="NCBI Taxonomy" id="1508187"/>
    <lineage>
        <taxon>Eukaryota</taxon>
        <taxon>Fungi</taxon>
        <taxon>Dikarya</taxon>
        <taxon>Ascomycota</taxon>
        <taxon>Pezizomycotina</taxon>
        <taxon>Dothideomycetes</taxon>
        <taxon>Dothideomycetidae</taxon>
        <taxon>Mycosphaerellales</taxon>
        <taxon>Teratosphaeriaceae</taxon>
        <taxon>Meristemomyces</taxon>
    </lineage>
</organism>
<dbReference type="InterPro" id="IPR016087">
    <property type="entry name" value="Chalcone_isomerase"/>
</dbReference>
<gene>
    <name evidence="3" type="ORF">LTR62_005377</name>
</gene>
<accession>A0AAN7TFF0</accession>
<dbReference type="AlphaFoldDB" id="A0AAN7TFF0"/>